<dbReference type="Proteomes" id="UP000184476">
    <property type="component" value="Unassembled WGS sequence"/>
</dbReference>
<evidence type="ECO:0000256" key="1">
    <source>
        <dbReference type="SAM" id="Phobius"/>
    </source>
</evidence>
<reference evidence="2 3" key="1">
    <citation type="submission" date="2016-11" db="EMBL/GenBank/DDBJ databases">
        <authorList>
            <person name="Jaros S."/>
            <person name="Januszkiewicz K."/>
            <person name="Wedrychowicz H."/>
        </authorList>
    </citation>
    <scope>NUCLEOTIDE SEQUENCE [LARGE SCALE GENOMIC DNA]</scope>
    <source>
        <strain evidence="2 3">DSM 44666</strain>
    </source>
</reference>
<feature type="transmembrane region" description="Helical" evidence="1">
    <location>
        <begin position="6"/>
        <end position="27"/>
    </location>
</feature>
<evidence type="ECO:0000313" key="3">
    <source>
        <dbReference type="Proteomes" id="UP000184476"/>
    </source>
</evidence>
<keyword evidence="1" id="KW-1133">Transmembrane helix</keyword>
<organism evidence="2 3">
    <name type="scientific">Seinonella peptonophila</name>
    <dbReference type="NCBI Taxonomy" id="112248"/>
    <lineage>
        <taxon>Bacteria</taxon>
        <taxon>Bacillati</taxon>
        <taxon>Bacillota</taxon>
        <taxon>Bacilli</taxon>
        <taxon>Bacillales</taxon>
        <taxon>Thermoactinomycetaceae</taxon>
        <taxon>Seinonella</taxon>
    </lineage>
</organism>
<dbReference type="STRING" id="112248.SAMN05444392_10886"/>
<sequence>MFSSGIQMVEYDNVIIIGLITGLVSLLKEVGLPHKWAPLFALFCGLFFGVVYLSYGSLLQGIYTGLILGLGSIGLYSGPKNLIEKVKK</sequence>
<evidence type="ECO:0000313" key="2">
    <source>
        <dbReference type="EMBL" id="SHF14009.1"/>
    </source>
</evidence>
<feature type="transmembrane region" description="Helical" evidence="1">
    <location>
        <begin position="36"/>
        <end position="55"/>
    </location>
</feature>
<evidence type="ECO:0008006" key="4">
    <source>
        <dbReference type="Google" id="ProtNLM"/>
    </source>
</evidence>
<keyword evidence="3" id="KW-1185">Reference proteome</keyword>
<name>A0A1M4Z7H3_9BACL</name>
<keyword evidence="1" id="KW-0812">Transmembrane</keyword>
<dbReference type="EMBL" id="FQVL01000008">
    <property type="protein sequence ID" value="SHF14009.1"/>
    <property type="molecule type" value="Genomic_DNA"/>
</dbReference>
<dbReference type="AlphaFoldDB" id="A0A1M4Z7H3"/>
<keyword evidence="1" id="KW-0472">Membrane</keyword>
<protein>
    <recommendedName>
        <fullName evidence="4">Phage holin family Hol44, holin superfamily V</fullName>
    </recommendedName>
</protein>
<feature type="transmembrane region" description="Helical" evidence="1">
    <location>
        <begin position="61"/>
        <end position="78"/>
    </location>
</feature>
<accession>A0A1M4Z7H3</accession>
<proteinExistence type="predicted"/>
<dbReference type="RefSeq" id="WP_217653555.1">
    <property type="nucleotide sequence ID" value="NZ_FQVL01000008.1"/>
</dbReference>
<gene>
    <name evidence="2" type="ORF">SAMN05444392_10886</name>
</gene>